<evidence type="ECO:0008006" key="4">
    <source>
        <dbReference type="Google" id="ProtNLM"/>
    </source>
</evidence>
<dbReference type="Proteomes" id="UP000821853">
    <property type="component" value="Chromosome 4"/>
</dbReference>
<keyword evidence="3" id="KW-1185">Reference proteome</keyword>
<protein>
    <recommendedName>
        <fullName evidence="4">Endonuclease/exonuclease/phosphatase domain-containing protein</fullName>
    </recommendedName>
</protein>
<sequence length="332" mass="35724">MTAALLLAAEGGVHRPGLPRTGAHRPERPKKGPKNGGQPLDPTDAAGAGFGAPCDVSAPCSGSLGLACINQVDVRVVYEQPGVQLRESEPSVCGLPLLLSAAFRAHRNAPVPRTVLGSGGSSQSTTSFLPLAEKVPTRRASSAIRLGRKSGASWNRQLSVAERPWKERVDVPKHPPRYIKGIHHAQTAQIPKCHEDSDSAGQQDSIISVERAPLRVQECVPVVGGQSTVSTTRIRTNTTCQICFLNLRGTPKIQKYPQSNSSTALQITLWNCRGFKSRTKRADLRLFLTTFENLPAVVALQETGSGATRTNNTTFQQHPLSCICVHKITRPT</sequence>
<gene>
    <name evidence="2" type="ORF">HPB48_011384</name>
</gene>
<name>A0A9J6GH06_HAELO</name>
<evidence type="ECO:0000313" key="3">
    <source>
        <dbReference type="Proteomes" id="UP000821853"/>
    </source>
</evidence>
<dbReference type="AlphaFoldDB" id="A0A9J6GH06"/>
<dbReference type="EMBL" id="JABSTR010000006">
    <property type="protein sequence ID" value="KAH9373636.1"/>
    <property type="molecule type" value="Genomic_DNA"/>
</dbReference>
<organism evidence="2 3">
    <name type="scientific">Haemaphysalis longicornis</name>
    <name type="common">Bush tick</name>
    <dbReference type="NCBI Taxonomy" id="44386"/>
    <lineage>
        <taxon>Eukaryota</taxon>
        <taxon>Metazoa</taxon>
        <taxon>Ecdysozoa</taxon>
        <taxon>Arthropoda</taxon>
        <taxon>Chelicerata</taxon>
        <taxon>Arachnida</taxon>
        <taxon>Acari</taxon>
        <taxon>Parasitiformes</taxon>
        <taxon>Ixodida</taxon>
        <taxon>Ixodoidea</taxon>
        <taxon>Ixodidae</taxon>
        <taxon>Haemaphysalinae</taxon>
        <taxon>Haemaphysalis</taxon>
    </lineage>
</organism>
<feature type="region of interest" description="Disordered" evidence="1">
    <location>
        <begin position="13"/>
        <end position="46"/>
    </location>
</feature>
<accession>A0A9J6GH06</accession>
<dbReference type="VEuPathDB" id="VectorBase:HLOH_056348"/>
<reference evidence="2 3" key="1">
    <citation type="journal article" date="2020" name="Cell">
        <title>Large-Scale Comparative Analyses of Tick Genomes Elucidate Their Genetic Diversity and Vector Capacities.</title>
        <authorList>
            <consortium name="Tick Genome and Microbiome Consortium (TIGMIC)"/>
            <person name="Jia N."/>
            <person name="Wang J."/>
            <person name="Shi W."/>
            <person name="Du L."/>
            <person name="Sun Y."/>
            <person name="Zhan W."/>
            <person name="Jiang J.F."/>
            <person name="Wang Q."/>
            <person name="Zhang B."/>
            <person name="Ji P."/>
            <person name="Bell-Sakyi L."/>
            <person name="Cui X.M."/>
            <person name="Yuan T.T."/>
            <person name="Jiang B.G."/>
            <person name="Yang W.F."/>
            <person name="Lam T.T."/>
            <person name="Chang Q.C."/>
            <person name="Ding S.J."/>
            <person name="Wang X.J."/>
            <person name="Zhu J.G."/>
            <person name="Ruan X.D."/>
            <person name="Zhao L."/>
            <person name="Wei J.T."/>
            <person name="Ye R.Z."/>
            <person name="Que T.C."/>
            <person name="Du C.H."/>
            <person name="Zhou Y.H."/>
            <person name="Cheng J.X."/>
            <person name="Dai P.F."/>
            <person name="Guo W.B."/>
            <person name="Han X.H."/>
            <person name="Huang E.J."/>
            <person name="Li L.F."/>
            <person name="Wei W."/>
            <person name="Gao Y.C."/>
            <person name="Liu J.Z."/>
            <person name="Shao H.Z."/>
            <person name="Wang X."/>
            <person name="Wang C.C."/>
            <person name="Yang T.C."/>
            <person name="Huo Q.B."/>
            <person name="Li W."/>
            <person name="Chen H.Y."/>
            <person name="Chen S.E."/>
            <person name="Zhou L.G."/>
            <person name="Ni X.B."/>
            <person name="Tian J.H."/>
            <person name="Sheng Y."/>
            <person name="Liu T."/>
            <person name="Pan Y.S."/>
            <person name="Xia L.Y."/>
            <person name="Li J."/>
            <person name="Zhao F."/>
            <person name="Cao W.C."/>
        </authorList>
    </citation>
    <scope>NUCLEOTIDE SEQUENCE [LARGE SCALE GENOMIC DNA]</scope>
    <source>
        <strain evidence="2">HaeL-2018</strain>
    </source>
</reference>
<proteinExistence type="predicted"/>
<evidence type="ECO:0000256" key="1">
    <source>
        <dbReference type="SAM" id="MobiDB-lite"/>
    </source>
</evidence>
<comment type="caution">
    <text evidence="2">The sequence shown here is derived from an EMBL/GenBank/DDBJ whole genome shotgun (WGS) entry which is preliminary data.</text>
</comment>
<evidence type="ECO:0000313" key="2">
    <source>
        <dbReference type="EMBL" id="KAH9373636.1"/>
    </source>
</evidence>